<evidence type="ECO:0000256" key="3">
    <source>
        <dbReference type="SAM" id="Phobius"/>
    </source>
</evidence>
<dbReference type="PANTHER" id="PTHR31302:SF31">
    <property type="entry name" value="PHOSPHODIESTERASE YAEI"/>
    <property type="match status" value="1"/>
</dbReference>
<dbReference type="GO" id="GO:0008758">
    <property type="term" value="F:UDP-2,3-diacylglucosamine hydrolase activity"/>
    <property type="evidence" value="ECO:0007669"/>
    <property type="project" value="TreeGrafter"/>
</dbReference>
<dbReference type="InterPro" id="IPR051158">
    <property type="entry name" value="Metallophosphoesterase_sf"/>
</dbReference>
<proteinExistence type="predicted"/>
<dbReference type="GO" id="GO:0016020">
    <property type="term" value="C:membrane"/>
    <property type="evidence" value="ECO:0007669"/>
    <property type="project" value="GOC"/>
</dbReference>
<keyword evidence="2" id="KW-0378">Hydrolase</keyword>
<reference evidence="6" key="1">
    <citation type="submission" date="2015-07" db="EMBL/GenBank/DDBJ databases">
        <title>Genome sequencing of Sunxiuqinia dokdonensis strain SK.</title>
        <authorList>
            <person name="Ahn S."/>
            <person name="Kim B.-C."/>
        </authorList>
    </citation>
    <scope>NUCLEOTIDE SEQUENCE [LARGE SCALE GENOMIC DNA]</scope>
    <source>
        <strain evidence="6">SK</strain>
    </source>
</reference>
<name>A0A0L8V2B3_9BACT</name>
<feature type="transmembrane region" description="Helical" evidence="3">
    <location>
        <begin position="130"/>
        <end position="150"/>
    </location>
</feature>
<feature type="transmembrane region" description="Helical" evidence="3">
    <location>
        <begin position="35"/>
        <end position="55"/>
    </location>
</feature>
<feature type="domain" description="Calcineurin-like phosphoesterase" evidence="4">
    <location>
        <begin position="175"/>
        <end position="359"/>
    </location>
</feature>
<dbReference type="Gene3D" id="3.60.21.10">
    <property type="match status" value="1"/>
</dbReference>
<keyword evidence="3" id="KW-0812">Transmembrane</keyword>
<dbReference type="CDD" id="cd07385">
    <property type="entry name" value="MPP_YkuE_C"/>
    <property type="match status" value="1"/>
</dbReference>
<dbReference type="OrthoDB" id="9780884at2"/>
<feature type="transmembrane region" description="Helical" evidence="3">
    <location>
        <begin position="76"/>
        <end position="100"/>
    </location>
</feature>
<dbReference type="Pfam" id="PF00149">
    <property type="entry name" value="Metallophos"/>
    <property type="match status" value="1"/>
</dbReference>
<dbReference type="PATRIC" id="fig|1409788.3.peg.4755"/>
<dbReference type="Proteomes" id="UP000036958">
    <property type="component" value="Unassembled WGS sequence"/>
</dbReference>
<protein>
    <submittedName>
        <fullName evidence="5">DNA mismatch repair protein MutT</fullName>
    </submittedName>
</protein>
<dbReference type="EMBL" id="LGIA01000224">
    <property type="protein sequence ID" value="KOH42561.1"/>
    <property type="molecule type" value="Genomic_DNA"/>
</dbReference>
<dbReference type="STRING" id="1409788.NC99_46490"/>
<dbReference type="AlphaFoldDB" id="A0A0L8V2B3"/>
<dbReference type="InterPro" id="IPR029052">
    <property type="entry name" value="Metallo-depent_PP-like"/>
</dbReference>
<evidence type="ECO:0000259" key="4">
    <source>
        <dbReference type="Pfam" id="PF00149"/>
    </source>
</evidence>
<dbReference type="RefSeq" id="WP_053188997.1">
    <property type="nucleotide sequence ID" value="NZ_LGIA01000224.1"/>
</dbReference>
<evidence type="ECO:0000313" key="5">
    <source>
        <dbReference type="EMBL" id="KOH42561.1"/>
    </source>
</evidence>
<comment type="caution">
    <text evidence="5">The sequence shown here is derived from an EMBL/GenBank/DDBJ whole genome shotgun (WGS) entry which is preliminary data.</text>
</comment>
<dbReference type="PANTHER" id="PTHR31302">
    <property type="entry name" value="TRANSMEMBRANE PROTEIN WITH METALLOPHOSPHOESTERASE DOMAIN-RELATED"/>
    <property type="match status" value="1"/>
</dbReference>
<accession>A0A0L8V2B3</accession>
<dbReference type="InterPro" id="IPR004843">
    <property type="entry name" value="Calcineurin-like_PHP"/>
</dbReference>
<evidence type="ECO:0000313" key="6">
    <source>
        <dbReference type="Proteomes" id="UP000036958"/>
    </source>
</evidence>
<dbReference type="GO" id="GO:0009245">
    <property type="term" value="P:lipid A biosynthetic process"/>
    <property type="evidence" value="ECO:0007669"/>
    <property type="project" value="TreeGrafter"/>
</dbReference>
<evidence type="ECO:0000256" key="1">
    <source>
        <dbReference type="ARBA" id="ARBA00022723"/>
    </source>
</evidence>
<gene>
    <name evidence="5" type="ORF">NC99_46490</name>
</gene>
<keyword evidence="6" id="KW-1185">Reference proteome</keyword>
<keyword evidence="1" id="KW-0479">Metal-binding</keyword>
<dbReference type="SUPFAM" id="SSF56300">
    <property type="entry name" value="Metallo-dependent phosphatases"/>
    <property type="match status" value="1"/>
</dbReference>
<sequence>MISKPLLFFGLFILAVEYYSFVALRTVLKSTNSNFQWGLFILYAVLSLAILWSFWALPNYGKSAWPSLALKYTVNILIGVFLGKTLVAAIMLIGDLLLVIPNTVKFLTQFRSSPADGVPGGARFISRFTFISQTALLLGAVLTSGLVYGMTNRYRYQIRRVRLPIPSLPDAFKGLRIVQISDIHSGSFDDPDAVAEGVASILDQKPDLILFTGDIVNDKAEELAPYLQVFKKLNAPLGVYSVLGNHDYGDYVSWSSDEAKKQNLEQLKQHHAAMGWRLLMNENVVLEHRGQDLALIGIENWGAKAGFPKYGDLQKATAGLENGDVPLKILLSHDPSHWEAEVRKSYPDIALTLSGHTHGMQFGIDIPGFKWSPVQYVYDQWAGLYQQENQFLYVNRGFGFIGYQGRLGILPEITVIELA</sequence>
<keyword evidence="3" id="KW-0472">Membrane</keyword>
<keyword evidence="3" id="KW-1133">Transmembrane helix</keyword>
<organism evidence="5 6">
    <name type="scientific">Sunxiuqinia dokdonensis</name>
    <dbReference type="NCBI Taxonomy" id="1409788"/>
    <lineage>
        <taxon>Bacteria</taxon>
        <taxon>Pseudomonadati</taxon>
        <taxon>Bacteroidota</taxon>
        <taxon>Bacteroidia</taxon>
        <taxon>Marinilabiliales</taxon>
        <taxon>Prolixibacteraceae</taxon>
        <taxon>Sunxiuqinia</taxon>
    </lineage>
</organism>
<dbReference type="GO" id="GO:0046872">
    <property type="term" value="F:metal ion binding"/>
    <property type="evidence" value="ECO:0007669"/>
    <property type="project" value="UniProtKB-KW"/>
</dbReference>
<evidence type="ECO:0000256" key="2">
    <source>
        <dbReference type="ARBA" id="ARBA00022801"/>
    </source>
</evidence>